<dbReference type="InterPro" id="IPR044662">
    <property type="entry name" value="HS1/DABB1-like"/>
</dbReference>
<proteinExistence type="predicted"/>
<dbReference type="Gene3D" id="3.30.70.100">
    <property type="match status" value="1"/>
</dbReference>
<evidence type="ECO:0000256" key="1">
    <source>
        <dbReference type="ARBA" id="ARBA00011738"/>
    </source>
</evidence>
<dbReference type="Proteomes" id="UP000294359">
    <property type="component" value="Chromosome"/>
</dbReference>
<sequence>MAPSHGRADRAHRRPPRTDRRSGPPGHDRLAHQPIHEVRMYYHVILMRFAPAVTAQQAEHALHALGQLRAQIPQMLSYSYGPNDPDNPHQRGFSHGFVMGFAGRAERDLYQQHPAHLDFIGTHLEPLLDEAVVFDFADLGGRA</sequence>
<dbReference type="Pfam" id="PF07876">
    <property type="entry name" value="Dabb"/>
    <property type="match status" value="1"/>
</dbReference>
<feature type="region of interest" description="Disordered" evidence="2">
    <location>
        <begin position="1"/>
        <end position="32"/>
    </location>
</feature>
<evidence type="ECO:0000313" key="5">
    <source>
        <dbReference type="Proteomes" id="UP000294359"/>
    </source>
</evidence>
<organism evidence="4 5">
    <name type="scientific">Pseudoduganella plicata</name>
    <dbReference type="NCBI Taxonomy" id="321984"/>
    <lineage>
        <taxon>Bacteria</taxon>
        <taxon>Pseudomonadati</taxon>
        <taxon>Pseudomonadota</taxon>
        <taxon>Betaproteobacteria</taxon>
        <taxon>Burkholderiales</taxon>
        <taxon>Oxalobacteraceae</taxon>
        <taxon>Telluria group</taxon>
        <taxon>Pseudoduganella</taxon>
    </lineage>
</organism>
<gene>
    <name evidence="4" type="ORF">E1742_21210</name>
</gene>
<dbReference type="SUPFAM" id="SSF54909">
    <property type="entry name" value="Dimeric alpha+beta barrel"/>
    <property type="match status" value="1"/>
</dbReference>
<dbReference type="PROSITE" id="PS51502">
    <property type="entry name" value="S_R_A_B_BARREL"/>
    <property type="match status" value="1"/>
</dbReference>
<evidence type="ECO:0000313" key="4">
    <source>
        <dbReference type="EMBL" id="QBQ38412.1"/>
    </source>
</evidence>
<feature type="compositionally biased region" description="Basic and acidic residues" evidence="2">
    <location>
        <begin position="16"/>
        <end position="32"/>
    </location>
</feature>
<evidence type="ECO:0000256" key="2">
    <source>
        <dbReference type="SAM" id="MobiDB-lite"/>
    </source>
</evidence>
<comment type="subunit">
    <text evidence="1">Homodimer.</text>
</comment>
<feature type="domain" description="Stress-response A/B barrel" evidence="3">
    <location>
        <begin position="41"/>
        <end position="136"/>
    </location>
</feature>
<evidence type="ECO:0000259" key="3">
    <source>
        <dbReference type="PROSITE" id="PS51502"/>
    </source>
</evidence>
<dbReference type="InterPro" id="IPR013097">
    <property type="entry name" value="Dabb"/>
</dbReference>
<dbReference type="EMBL" id="CP038026">
    <property type="protein sequence ID" value="QBQ38412.1"/>
    <property type="molecule type" value="Genomic_DNA"/>
</dbReference>
<dbReference type="InterPro" id="IPR011008">
    <property type="entry name" value="Dimeric_a/b-barrel"/>
</dbReference>
<dbReference type="PANTHER" id="PTHR33178:SF10">
    <property type="entry name" value="STRESS-RESPONSE A_B BARREL DOMAIN-CONTAINING PROTEIN"/>
    <property type="match status" value="1"/>
</dbReference>
<dbReference type="SMART" id="SM00886">
    <property type="entry name" value="Dabb"/>
    <property type="match status" value="1"/>
</dbReference>
<protein>
    <submittedName>
        <fullName evidence="4">Dabb family protein</fullName>
    </submittedName>
</protein>
<accession>A0ABX5SFV1</accession>
<dbReference type="PANTHER" id="PTHR33178">
    <property type="match status" value="1"/>
</dbReference>
<reference evidence="4 5" key="1">
    <citation type="submission" date="2019-03" db="EMBL/GenBank/DDBJ databases">
        <title>Draft Genome Sequences of Six Type Strains of the Genus Massilia.</title>
        <authorList>
            <person name="Miess H."/>
            <person name="Frediansyhah A."/>
            <person name="Gross H."/>
        </authorList>
    </citation>
    <scope>NUCLEOTIDE SEQUENCE [LARGE SCALE GENOMIC DNA]</scope>
    <source>
        <strain evidence="4 5">DSM 17505</strain>
    </source>
</reference>
<keyword evidence="5" id="KW-1185">Reference proteome</keyword>
<name>A0ABX5SFV1_9BURK</name>